<dbReference type="Pfam" id="PF05378">
    <property type="entry name" value="Hydant_A_N"/>
    <property type="match status" value="1"/>
</dbReference>
<dbReference type="EMBL" id="JABBPK010000001">
    <property type="protein sequence ID" value="NMO79401.1"/>
    <property type="molecule type" value="Genomic_DNA"/>
</dbReference>
<evidence type="ECO:0000313" key="5">
    <source>
        <dbReference type="Proteomes" id="UP000588491"/>
    </source>
</evidence>
<dbReference type="PANTHER" id="PTHR11365">
    <property type="entry name" value="5-OXOPROLINASE RELATED"/>
    <property type="match status" value="1"/>
</dbReference>
<dbReference type="InterPro" id="IPR002821">
    <property type="entry name" value="Hydantoinase_A"/>
</dbReference>
<dbReference type="InterPro" id="IPR049517">
    <property type="entry name" value="ACX-like_C"/>
</dbReference>
<evidence type="ECO:0000259" key="2">
    <source>
        <dbReference type="Pfam" id="PF05378"/>
    </source>
</evidence>
<reference evidence="4 5" key="1">
    <citation type="submission" date="2020-04" db="EMBL/GenBank/DDBJ databases">
        <title>Bacillus sp. UniB3 isolated from commercial digestive syrup.</title>
        <authorList>
            <person name="Thorat V."/>
            <person name="Kirdat K."/>
            <person name="Tiwarekar B."/>
            <person name="Yadav A."/>
        </authorList>
    </citation>
    <scope>NUCLEOTIDE SEQUENCE [LARGE SCALE GENOMIC DNA]</scope>
    <source>
        <strain evidence="4 5">UniB3</strain>
    </source>
</reference>
<feature type="domain" description="Hydantoinase A/oxoprolinase" evidence="1">
    <location>
        <begin position="206"/>
        <end position="494"/>
    </location>
</feature>
<dbReference type="RefSeq" id="WP_169189216.1">
    <property type="nucleotide sequence ID" value="NZ_JABBPK010000001.1"/>
</dbReference>
<name>A0A7Y0KBL2_9BACI</name>
<sequence>MKLFGVDVGGTFTDVIFNDTDKQTTVIHKVPTTLDDPSTGVVQGILELCERYLIDKTEIDHVFHGTTIATNAVLEYDGAKTGMITTKGYRDIVHIGRHQRPQNYSIMQEIPWQDKPLVQRRHRIAVAERMGPKKNEVIIPLREEEVRESVRILKEMGVDSIIVNFLFSYINPQHEDRVKEIIEEEYPEAFITISSEVSPQFREFERFTTASINGFIGPKVKHYIQNLELRLKESGIPAELHIMCSNGGVATPHTVAEKPVNTLLSGPAAGILGGVWSGQVTKRNKIITFDVGGTSADIGIIKDNTYSESSARDTWIAGYPVMVPMIDIHTIGAGGGSIAYLDEGRAFKVGPKSAGSRPGPACYGHGGMKPTVSDANVVLGRIDEENFLGGEMQIHKNAAYQVIDELADSLHLSRERTAEGILQIMNNNMANAIREKTVQKGEDPREFSLVAFGGAGPLHAVDVAKILNIPEVIVPLYPGINSATGLLTTDLKYDVIKTEFMLSSDLDFATLHQDFYELEEELTRRLLEDGIAEDQITILRSVDCRYIGQGYELRVDFPTGLVDKQSVELVWEEFHKNHESEYGHSFYENPIEIVNIRVTGLGSMPKIKKQKVNHPYLLEEALLKTGETIFNINGTLEKVVTKFYQREQIPVGVKFQGPCIVLQKDTTTVIPPNCTAFIEEFGNMIIKVGV</sequence>
<feature type="domain" description="Hydantoinase/oxoprolinase N-terminal" evidence="2">
    <location>
        <begin position="4"/>
        <end position="185"/>
    </location>
</feature>
<dbReference type="SUPFAM" id="SSF53067">
    <property type="entry name" value="Actin-like ATPase domain"/>
    <property type="match status" value="1"/>
</dbReference>
<dbReference type="InterPro" id="IPR043129">
    <property type="entry name" value="ATPase_NBD"/>
</dbReference>
<dbReference type="GO" id="GO:0006749">
    <property type="term" value="P:glutathione metabolic process"/>
    <property type="evidence" value="ECO:0007669"/>
    <property type="project" value="TreeGrafter"/>
</dbReference>
<protein>
    <submittedName>
        <fullName evidence="4">Hydantoinase/oxoprolinase family protein</fullName>
    </submittedName>
</protein>
<comment type="caution">
    <text evidence="4">The sequence shown here is derived from an EMBL/GenBank/DDBJ whole genome shotgun (WGS) entry which is preliminary data.</text>
</comment>
<feature type="domain" description="Acetophenone carboxylase-like C-terminal" evidence="3">
    <location>
        <begin position="509"/>
        <end position="681"/>
    </location>
</feature>
<dbReference type="Pfam" id="PF19278">
    <property type="entry name" value="Hydant_A_C"/>
    <property type="match status" value="1"/>
</dbReference>
<dbReference type="GO" id="GO:0005829">
    <property type="term" value="C:cytosol"/>
    <property type="evidence" value="ECO:0007669"/>
    <property type="project" value="TreeGrafter"/>
</dbReference>
<organism evidence="4 5">
    <name type="scientific">Niallia alba</name>
    <dbReference type="NCBI Taxonomy" id="2729105"/>
    <lineage>
        <taxon>Bacteria</taxon>
        <taxon>Bacillati</taxon>
        <taxon>Bacillota</taxon>
        <taxon>Bacilli</taxon>
        <taxon>Bacillales</taxon>
        <taxon>Bacillaceae</taxon>
        <taxon>Niallia</taxon>
    </lineage>
</organism>
<dbReference type="PANTHER" id="PTHR11365:SF23">
    <property type="entry name" value="HYPOTHETICAL 5-OXOPROLINASE (EUROFUNG)-RELATED"/>
    <property type="match status" value="1"/>
</dbReference>
<proteinExistence type="predicted"/>
<accession>A0A7Y0KBL2</accession>
<evidence type="ECO:0000313" key="4">
    <source>
        <dbReference type="EMBL" id="NMO79401.1"/>
    </source>
</evidence>
<dbReference type="InterPro" id="IPR008040">
    <property type="entry name" value="Hydant_A_N"/>
</dbReference>
<dbReference type="Proteomes" id="UP000588491">
    <property type="component" value="Unassembled WGS sequence"/>
</dbReference>
<dbReference type="InterPro" id="IPR045079">
    <property type="entry name" value="Oxoprolinase-like"/>
</dbReference>
<evidence type="ECO:0000259" key="3">
    <source>
        <dbReference type="Pfam" id="PF19278"/>
    </source>
</evidence>
<dbReference type="Pfam" id="PF01968">
    <property type="entry name" value="Hydantoinase_A"/>
    <property type="match status" value="1"/>
</dbReference>
<evidence type="ECO:0000259" key="1">
    <source>
        <dbReference type="Pfam" id="PF01968"/>
    </source>
</evidence>
<keyword evidence="5" id="KW-1185">Reference proteome</keyword>
<dbReference type="AlphaFoldDB" id="A0A7Y0KBL2"/>
<dbReference type="GO" id="GO:0017168">
    <property type="term" value="F:5-oxoprolinase (ATP-hydrolyzing) activity"/>
    <property type="evidence" value="ECO:0007669"/>
    <property type="project" value="TreeGrafter"/>
</dbReference>
<gene>
    <name evidence="4" type="ORF">HHU08_20870</name>
</gene>